<dbReference type="Proteomes" id="UP000694620">
    <property type="component" value="Chromosome 11"/>
</dbReference>
<reference evidence="3" key="1">
    <citation type="submission" date="2021-06" db="EMBL/GenBank/DDBJ databases">
        <authorList>
            <consortium name="Wellcome Sanger Institute Data Sharing"/>
        </authorList>
    </citation>
    <scope>NUCLEOTIDE SEQUENCE [LARGE SCALE GENOMIC DNA]</scope>
</reference>
<sequence length="112" mass="12469">MAIERSNLMNMMKLSIKVLIQSSLSLGRTLDSEYLPLQQFFIVLEHCLKHGLKTKKSFIGQSKSFWGPLELVEKLCPESTDLATSALGLNVIDANLCLKGEDLDSQVCIVKL</sequence>
<dbReference type="InterPro" id="IPR047335">
    <property type="entry name" value="RUFY1-3"/>
</dbReference>
<dbReference type="FunFam" id="1.20.58.900:FF:000027">
    <property type="entry name" value="Uncharacterized protein"/>
    <property type="match status" value="1"/>
</dbReference>
<dbReference type="GO" id="GO:0030100">
    <property type="term" value="P:regulation of endocytosis"/>
    <property type="evidence" value="ECO:0007669"/>
    <property type="project" value="TreeGrafter"/>
</dbReference>
<evidence type="ECO:0000259" key="2">
    <source>
        <dbReference type="Pfam" id="PF02759"/>
    </source>
</evidence>
<proteinExistence type="predicted"/>
<dbReference type="InterPro" id="IPR037213">
    <property type="entry name" value="Run_dom_sf"/>
</dbReference>
<dbReference type="SUPFAM" id="SSF140741">
    <property type="entry name" value="RUN domain-like"/>
    <property type="match status" value="1"/>
</dbReference>
<evidence type="ECO:0000313" key="3">
    <source>
        <dbReference type="Ensembl" id="ENSECRP00000033479.1"/>
    </source>
</evidence>
<reference evidence="3" key="2">
    <citation type="submission" date="2025-08" db="UniProtKB">
        <authorList>
            <consortium name="Ensembl"/>
        </authorList>
    </citation>
    <scope>IDENTIFICATION</scope>
</reference>
<dbReference type="GO" id="GO:0005737">
    <property type="term" value="C:cytoplasm"/>
    <property type="evidence" value="ECO:0007669"/>
    <property type="project" value="TreeGrafter"/>
</dbReference>
<evidence type="ECO:0000313" key="4">
    <source>
        <dbReference type="Proteomes" id="UP000694620"/>
    </source>
</evidence>
<dbReference type="Gene3D" id="1.20.58.900">
    <property type="match status" value="1"/>
</dbReference>
<keyword evidence="1" id="KW-0175">Coiled coil</keyword>
<dbReference type="GO" id="GO:0015031">
    <property type="term" value="P:protein transport"/>
    <property type="evidence" value="ECO:0007669"/>
    <property type="project" value="TreeGrafter"/>
</dbReference>
<dbReference type="Ensembl" id="ENSECRT00000034207.1">
    <property type="protein sequence ID" value="ENSECRP00000033479.1"/>
    <property type="gene ID" value="ENSECRG00000022655.1"/>
</dbReference>
<organism evidence="3 4">
    <name type="scientific">Erpetoichthys calabaricus</name>
    <name type="common">Rope fish</name>
    <name type="synonym">Calamoichthys calabaricus</name>
    <dbReference type="NCBI Taxonomy" id="27687"/>
    <lineage>
        <taxon>Eukaryota</taxon>
        <taxon>Metazoa</taxon>
        <taxon>Chordata</taxon>
        <taxon>Craniata</taxon>
        <taxon>Vertebrata</taxon>
        <taxon>Euteleostomi</taxon>
        <taxon>Actinopterygii</taxon>
        <taxon>Polypteriformes</taxon>
        <taxon>Polypteridae</taxon>
        <taxon>Erpetoichthys</taxon>
    </lineage>
</organism>
<dbReference type="InterPro" id="IPR004012">
    <property type="entry name" value="Run_dom"/>
</dbReference>
<keyword evidence="4" id="KW-1185">Reference proteome</keyword>
<dbReference type="AlphaFoldDB" id="A0A8C4TPE3"/>
<dbReference type="PANTHER" id="PTHR45956:SF4">
    <property type="entry name" value="RUN AND FYVE DOMAIN-CONTAINING PROTEIN 1"/>
    <property type="match status" value="1"/>
</dbReference>
<protein>
    <recommendedName>
        <fullName evidence="2">RUN domain-containing protein</fullName>
    </recommendedName>
</protein>
<dbReference type="PANTHER" id="PTHR45956">
    <property type="entry name" value="RUN AND FYVE DOMAIN-CONTAINING PROTEIN 2-LIKE PROTEIN"/>
    <property type="match status" value="1"/>
</dbReference>
<dbReference type="Pfam" id="PF02759">
    <property type="entry name" value="RUN"/>
    <property type="match status" value="1"/>
</dbReference>
<feature type="domain" description="RUN" evidence="2">
    <location>
        <begin position="39"/>
        <end position="93"/>
    </location>
</feature>
<accession>A0A8C4TPE3</accession>
<reference evidence="3" key="3">
    <citation type="submission" date="2025-09" db="UniProtKB">
        <authorList>
            <consortium name="Ensembl"/>
        </authorList>
    </citation>
    <scope>IDENTIFICATION</scope>
</reference>
<name>A0A8C4TPE3_ERPCA</name>
<dbReference type="GeneTree" id="ENSGT00940000158334"/>
<evidence type="ECO:0000256" key="1">
    <source>
        <dbReference type="ARBA" id="ARBA00023054"/>
    </source>
</evidence>